<organism evidence="2 3">
    <name type="scientific">Piscinibacterium candidicorallinum</name>
    <dbReference type="NCBI Taxonomy" id="1793872"/>
    <lineage>
        <taxon>Bacteria</taxon>
        <taxon>Pseudomonadati</taxon>
        <taxon>Pseudomonadota</taxon>
        <taxon>Betaproteobacteria</taxon>
        <taxon>Burkholderiales</taxon>
        <taxon>Piscinibacterium</taxon>
    </lineage>
</organism>
<dbReference type="InterPro" id="IPR011008">
    <property type="entry name" value="Dimeric_a/b-barrel"/>
</dbReference>
<keyword evidence="3" id="KW-1185">Reference proteome</keyword>
<gene>
    <name evidence="2" type="ORF">ACFOEN_10300</name>
</gene>
<dbReference type="RefSeq" id="WP_377303608.1">
    <property type="nucleotide sequence ID" value="NZ_CP180191.1"/>
</dbReference>
<evidence type="ECO:0000313" key="3">
    <source>
        <dbReference type="Proteomes" id="UP001595556"/>
    </source>
</evidence>
<dbReference type="Pfam" id="PF11695">
    <property type="entry name" value="DUF3291"/>
    <property type="match status" value="1"/>
</dbReference>
<proteinExistence type="predicted"/>
<reference evidence="3" key="1">
    <citation type="journal article" date="2019" name="Int. J. Syst. Evol. Microbiol.">
        <title>The Global Catalogue of Microorganisms (GCM) 10K type strain sequencing project: providing services to taxonomists for standard genome sequencing and annotation.</title>
        <authorList>
            <consortium name="The Broad Institute Genomics Platform"/>
            <consortium name="The Broad Institute Genome Sequencing Center for Infectious Disease"/>
            <person name="Wu L."/>
            <person name="Ma J."/>
        </authorList>
    </citation>
    <scope>NUCLEOTIDE SEQUENCE [LARGE SCALE GENOMIC DNA]</scope>
    <source>
        <strain evidence="3">KCTC 52168</strain>
    </source>
</reference>
<dbReference type="Proteomes" id="UP001595556">
    <property type="component" value="Unassembled WGS sequence"/>
</dbReference>
<dbReference type="SUPFAM" id="SSF54909">
    <property type="entry name" value="Dimeric alpha+beta barrel"/>
    <property type="match status" value="1"/>
</dbReference>
<feature type="domain" description="DUF3291" evidence="1">
    <location>
        <begin position="11"/>
        <end position="159"/>
    </location>
</feature>
<accession>A0ABV7H9I2</accession>
<dbReference type="InterPro" id="IPR021708">
    <property type="entry name" value="DUF3291"/>
</dbReference>
<name>A0ABV7H9I2_9BURK</name>
<protein>
    <submittedName>
        <fullName evidence="2">DUF3291 domain-containing protein</fullName>
    </submittedName>
</protein>
<dbReference type="EMBL" id="JBHRTI010000004">
    <property type="protein sequence ID" value="MFC3148032.1"/>
    <property type="molecule type" value="Genomic_DNA"/>
</dbReference>
<evidence type="ECO:0000259" key="1">
    <source>
        <dbReference type="Pfam" id="PF11695"/>
    </source>
</evidence>
<comment type="caution">
    <text evidence="2">The sequence shown here is derived from an EMBL/GenBank/DDBJ whole genome shotgun (WGS) entry which is preliminary data.</text>
</comment>
<evidence type="ECO:0000313" key="2">
    <source>
        <dbReference type="EMBL" id="MFC3148032.1"/>
    </source>
</evidence>
<sequence length="170" mass="19160">MDTMQTEAWHLAQINLAYGRFPVNSPEMRGFADAIDEINALADATPGFVWRYMTDSRDPLQREFADANVLLNMSVWRDLASLQHFTYRSAHGPVFARRKDWFIAWPEAVARLPEFAPGTPPVALWWVPAGTLPTAAQGIERLRWLGEHGPSPQAFGFKHAFSPSGLPIER</sequence>